<sequence>MDQERQAPLNVVFFGTPPFAARILDDIAGDPDVLVQAVVTQPDRPCGRGRVCKPSAVKETALARGYPVLQPTTLKDAAVHAELDAYRSDFFIVAAYGLIFPEAVLELPRHGCLNVHASLLPRYRGASPIQAALLAGDHVTGITIMRMAKGMDTGPILLQRAMGIDINDTAQTLHDQLGELGGRFLLESLARHRKGTLIAQEQNHALASYAPRLTKDQGLINWNQPARTVHNHIRAMHPWPGAYFYLPGGQQPPRKVAVHPGKVGEPLPEGTHAPGSFIGIQNGMLAIACQDKTYLVEYLHPSHAKRMDALAFRCGYLQQLLPGDNICETLREPTEP</sequence>
<dbReference type="InterPro" id="IPR044135">
    <property type="entry name" value="Met-tRNA-FMT_C"/>
</dbReference>
<comment type="function">
    <text evidence="1 8">Attaches a formyl group to the free amino group of methionyl-tRNA(fMet). The formyl group appears to play a dual role in the initiator identity of N-formylmethionyl-tRNA by promoting its recognition by IF2 and preventing the misappropriation of this tRNA by the elongation apparatus.</text>
</comment>
<dbReference type="CDD" id="cd08704">
    <property type="entry name" value="Met_tRNA_FMT_C"/>
    <property type="match status" value="1"/>
</dbReference>
<feature type="binding site" evidence="8">
    <location>
        <begin position="118"/>
        <end position="121"/>
    </location>
    <ligand>
        <name>(6S)-5,6,7,8-tetrahydrofolate</name>
        <dbReference type="ChEBI" id="CHEBI:57453"/>
    </ligand>
</feature>
<evidence type="ECO:0000256" key="4">
    <source>
        <dbReference type="ARBA" id="ARBA00016014"/>
    </source>
</evidence>
<evidence type="ECO:0000313" key="12">
    <source>
        <dbReference type="Proteomes" id="UP000198771"/>
    </source>
</evidence>
<dbReference type="PANTHER" id="PTHR11138">
    <property type="entry name" value="METHIONYL-TRNA FORMYLTRANSFERASE"/>
    <property type="match status" value="1"/>
</dbReference>
<dbReference type="GO" id="GO:0005829">
    <property type="term" value="C:cytosol"/>
    <property type="evidence" value="ECO:0007669"/>
    <property type="project" value="TreeGrafter"/>
</dbReference>
<protein>
    <recommendedName>
        <fullName evidence="4 8">Methionyl-tRNA formyltransferase</fullName>
        <ecNumber evidence="3 8">2.1.2.9</ecNumber>
    </recommendedName>
</protein>
<dbReference type="InterPro" id="IPR011034">
    <property type="entry name" value="Formyl_transferase-like_C_sf"/>
</dbReference>
<dbReference type="STRING" id="617002.SAMN05660653_00762"/>
<dbReference type="SUPFAM" id="SSF50486">
    <property type="entry name" value="FMT C-terminal domain-like"/>
    <property type="match status" value="1"/>
</dbReference>
<evidence type="ECO:0000259" key="10">
    <source>
        <dbReference type="Pfam" id="PF02911"/>
    </source>
</evidence>
<dbReference type="Pfam" id="PF00551">
    <property type="entry name" value="Formyl_trans_N"/>
    <property type="match status" value="1"/>
</dbReference>
<dbReference type="Proteomes" id="UP000198771">
    <property type="component" value="Unassembled WGS sequence"/>
</dbReference>
<evidence type="ECO:0000256" key="6">
    <source>
        <dbReference type="ARBA" id="ARBA00022917"/>
    </source>
</evidence>
<dbReference type="InterPro" id="IPR037022">
    <property type="entry name" value="Formyl_trans_C_sf"/>
</dbReference>
<evidence type="ECO:0000256" key="7">
    <source>
        <dbReference type="ARBA" id="ARBA00048558"/>
    </source>
</evidence>
<feature type="domain" description="Formyl transferase C-terminal" evidence="10">
    <location>
        <begin position="212"/>
        <end position="316"/>
    </location>
</feature>
<evidence type="ECO:0000256" key="1">
    <source>
        <dbReference type="ARBA" id="ARBA00002606"/>
    </source>
</evidence>
<dbReference type="CDD" id="cd08646">
    <property type="entry name" value="FMT_core_Met-tRNA-FMT_N"/>
    <property type="match status" value="1"/>
</dbReference>
<dbReference type="HAMAP" id="MF_00182">
    <property type="entry name" value="Formyl_trans"/>
    <property type="match status" value="1"/>
</dbReference>
<keyword evidence="6 8" id="KW-0648">Protein biosynthesis</keyword>
<dbReference type="GO" id="GO:0004479">
    <property type="term" value="F:methionyl-tRNA formyltransferase activity"/>
    <property type="evidence" value="ECO:0007669"/>
    <property type="project" value="UniProtKB-UniRule"/>
</dbReference>
<dbReference type="InterPro" id="IPR005793">
    <property type="entry name" value="Formyl_trans_C"/>
</dbReference>
<evidence type="ECO:0000256" key="2">
    <source>
        <dbReference type="ARBA" id="ARBA00010699"/>
    </source>
</evidence>
<comment type="catalytic activity">
    <reaction evidence="7 8">
        <text>L-methionyl-tRNA(fMet) + (6R)-10-formyltetrahydrofolate = N-formyl-L-methionyl-tRNA(fMet) + (6S)-5,6,7,8-tetrahydrofolate + H(+)</text>
        <dbReference type="Rhea" id="RHEA:24380"/>
        <dbReference type="Rhea" id="RHEA-COMP:9952"/>
        <dbReference type="Rhea" id="RHEA-COMP:9953"/>
        <dbReference type="ChEBI" id="CHEBI:15378"/>
        <dbReference type="ChEBI" id="CHEBI:57453"/>
        <dbReference type="ChEBI" id="CHEBI:78530"/>
        <dbReference type="ChEBI" id="CHEBI:78844"/>
        <dbReference type="ChEBI" id="CHEBI:195366"/>
        <dbReference type="EC" id="2.1.2.9"/>
    </reaction>
</comment>
<feature type="domain" description="Formyl transferase N-terminal" evidence="9">
    <location>
        <begin position="10"/>
        <end position="187"/>
    </location>
</feature>
<dbReference type="PROSITE" id="PS00373">
    <property type="entry name" value="GART"/>
    <property type="match status" value="1"/>
</dbReference>
<dbReference type="AlphaFoldDB" id="A0A1G6B7V1"/>
<dbReference type="SUPFAM" id="SSF53328">
    <property type="entry name" value="Formyltransferase"/>
    <property type="match status" value="1"/>
</dbReference>
<comment type="similarity">
    <text evidence="2 8">Belongs to the Fmt family.</text>
</comment>
<dbReference type="InterPro" id="IPR041711">
    <property type="entry name" value="Met-tRNA-FMT_N"/>
</dbReference>
<evidence type="ECO:0000256" key="3">
    <source>
        <dbReference type="ARBA" id="ARBA00012261"/>
    </source>
</evidence>
<dbReference type="OrthoDB" id="9802815at2"/>
<dbReference type="NCBIfam" id="TIGR00460">
    <property type="entry name" value="fmt"/>
    <property type="match status" value="1"/>
</dbReference>
<evidence type="ECO:0000259" key="9">
    <source>
        <dbReference type="Pfam" id="PF00551"/>
    </source>
</evidence>
<dbReference type="PANTHER" id="PTHR11138:SF5">
    <property type="entry name" value="METHIONYL-TRNA FORMYLTRANSFERASE, MITOCHONDRIAL"/>
    <property type="match status" value="1"/>
</dbReference>
<proteinExistence type="inferred from homology"/>
<dbReference type="Gene3D" id="3.40.50.170">
    <property type="entry name" value="Formyl transferase, N-terminal domain"/>
    <property type="match status" value="1"/>
</dbReference>
<dbReference type="RefSeq" id="WP_092117428.1">
    <property type="nucleotide sequence ID" value="NZ_FMXO01000004.1"/>
</dbReference>
<dbReference type="InterPro" id="IPR005794">
    <property type="entry name" value="Fmt"/>
</dbReference>
<dbReference type="InterPro" id="IPR036477">
    <property type="entry name" value="Formyl_transf_N_sf"/>
</dbReference>
<dbReference type="EC" id="2.1.2.9" evidence="3 8"/>
<gene>
    <name evidence="8" type="primary">fmt</name>
    <name evidence="11" type="ORF">SAMN05660653_00762</name>
</gene>
<organism evidence="11 12">
    <name type="scientific">Desulfonatronum thiosulfatophilum</name>
    <dbReference type="NCBI Taxonomy" id="617002"/>
    <lineage>
        <taxon>Bacteria</taxon>
        <taxon>Pseudomonadati</taxon>
        <taxon>Thermodesulfobacteriota</taxon>
        <taxon>Desulfovibrionia</taxon>
        <taxon>Desulfovibrionales</taxon>
        <taxon>Desulfonatronaceae</taxon>
        <taxon>Desulfonatronum</taxon>
    </lineage>
</organism>
<dbReference type="Pfam" id="PF02911">
    <property type="entry name" value="Formyl_trans_C"/>
    <property type="match status" value="1"/>
</dbReference>
<evidence type="ECO:0000256" key="8">
    <source>
        <dbReference type="HAMAP-Rule" id="MF_00182"/>
    </source>
</evidence>
<keyword evidence="5 8" id="KW-0808">Transferase</keyword>
<dbReference type="Gene3D" id="3.10.25.10">
    <property type="entry name" value="Formyl transferase, C-terminal domain"/>
    <property type="match status" value="1"/>
</dbReference>
<name>A0A1G6B7V1_9BACT</name>
<evidence type="ECO:0000256" key="5">
    <source>
        <dbReference type="ARBA" id="ARBA00022679"/>
    </source>
</evidence>
<evidence type="ECO:0000313" key="11">
    <source>
        <dbReference type="EMBL" id="SDB16473.1"/>
    </source>
</evidence>
<reference evidence="11 12" key="1">
    <citation type="submission" date="2016-10" db="EMBL/GenBank/DDBJ databases">
        <authorList>
            <person name="de Groot N.N."/>
        </authorList>
    </citation>
    <scope>NUCLEOTIDE SEQUENCE [LARGE SCALE GENOMIC DNA]</scope>
    <source>
        <strain evidence="11 12">ASO4-2</strain>
    </source>
</reference>
<dbReference type="InterPro" id="IPR001555">
    <property type="entry name" value="GART_AS"/>
</dbReference>
<accession>A0A1G6B7V1</accession>
<dbReference type="EMBL" id="FMXO01000004">
    <property type="protein sequence ID" value="SDB16473.1"/>
    <property type="molecule type" value="Genomic_DNA"/>
</dbReference>
<dbReference type="InterPro" id="IPR002376">
    <property type="entry name" value="Formyl_transf_N"/>
</dbReference>
<keyword evidence="12" id="KW-1185">Reference proteome</keyword>